<dbReference type="Pfam" id="PF14646">
    <property type="entry name" value="MYCBPAP"/>
    <property type="match status" value="2"/>
</dbReference>
<dbReference type="EMBL" id="NWSH01001366">
    <property type="protein sequence ID" value="PCG71520.1"/>
    <property type="molecule type" value="Genomic_DNA"/>
</dbReference>
<reference evidence="1" key="1">
    <citation type="submission" date="2017-09" db="EMBL/GenBank/DDBJ databases">
        <title>Contemporary evolution of a Lepidopteran species, Heliothis virescens, in response to modern agricultural practices.</title>
        <authorList>
            <person name="Fritz M.L."/>
            <person name="Deyonke A.M."/>
            <person name="Papanicolaou A."/>
            <person name="Micinski S."/>
            <person name="Westbrook J."/>
            <person name="Gould F."/>
        </authorList>
    </citation>
    <scope>NUCLEOTIDE SEQUENCE [LARGE SCALE GENOMIC DNA]</scope>
    <source>
        <strain evidence="1">HvINT-</strain>
        <tissue evidence="1">Whole body</tissue>
    </source>
</reference>
<name>A0A2A4JJE0_HELVI</name>
<organism evidence="1">
    <name type="scientific">Heliothis virescens</name>
    <name type="common">Tobacco budworm moth</name>
    <dbReference type="NCBI Taxonomy" id="7102"/>
    <lineage>
        <taxon>Eukaryota</taxon>
        <taxon>Metazoa</taxon>
        <taxon>Ecdysozoa</taxon>
        <taxon>Arthropoda</taxon>
        <taxon>Hexapoda</taxon>
        <taxon>Insecta</taxon>
        <taxon>Pterygota</taxon>
        <taxon>Neoptera</taxon>
        <taxon>Endopterygota</taxon>
        <taxon>Lepidoptera</taxon>
        <taxon>Glossata</taxon>
        <taxon>Ditrysia</taxon>
        <taxon>Noctuoidea</taxon>
        <taxon>Noctuidae</taxon>
        <taxon>Heliothinae</taxon>
        <taxon>Heliothis</taxon>
    </lineage>
</organism>
<sequence>MQQDDTDTVPIYDMPVTPDHELLLWEKWIQIRRDEVVSLGKKLQRPPIDLTMNLLEKVRGDKERKMALEYAQIPKKTGVRGSLWDRPPRLKQRCYCSPVYELHRTRAEKGRPGVVEHIGVPAYIQENEMGMIGERERCSCPDLNADYEMYRDHREEELIKQIRKIDPYKPDIRKLIVKGSRPPEPPKKLPVLPEILIHEVESTFEEPLSVEDMQAIKRKVEVLKTRINRKALNNFASEFVEEIFDKVFETVPQIYPYKKYFVEAEMFVLKNPVCFYHQTEVGKMKDLFTEMVPKKQWDLSIGSWREAMMAKDFDERMKYYELLRKSHSEVLKPWYEGDDLIKEKERTIKCLLGQFADYFDKEYADISDKFLQKPDGKGSLRSKSKSKTVTVDPITEQTINNIFYLRIYEHLCSTIELCAGVLSSLDLNKWIDFDFCRRM</sequence>
<comment type="caution">
    <text evidence="1">The sequence shown here is derived from an EMBL/GenBank/DDBJ whole genome shotgun (WGS) entry which is preliminary data.</text>
</comment>
<accession>A0A2A4JJE0</accession>
<evidence type="ECO:0000313" key="1">
    <source>
        <dbReference type="EMBL" id="PCG71520.1"/>
    </source>
</evidence>
<dbReference type="STRING" id="7102.A0A2A4JJE0"/>
<proteinExistence type="predicted"/>
<dbReference type="PANTHER" id="PTHR48421">
    <property type="entry name" value="MYCBP-ASSOCIATED PROTEIN"/>
    <property type="match status" value="1"/>
</dbReference>
<dbReference type="AlphaFoldDB" id="A0A2A4JJE0"/>
<gene>
    <name evidence="1" type="ORF">B5V51_1763</name>
</gene>
<dbReference type="InterPro" id="IPR032707">
    <property type="entry name" value="MYCBPAP"/>
</dbReference>
<dbReference type="PANTHER" id="PTHR48421:SF1">
    <property type="entry name" value="MYCBP-ASSOCIATED PROTEIN"/>
    <property type="match status" value="1"/>
</dbReference>
<protein>
    <submittedName>
        <fullName evidence="1">Uncharacterized protein</fullName>
    </submittedName>
</protein>